<evidence type="ECO:0000256" key="8">
    <source>
        <dbReference type="ARBA" id="ARBA00029394"/>
    </source>
</evidence>
<evidence type="ECO:0000256" key="1">
    <source>
        <dbReference type="ARBA" id="ARBA00004514"/>
    </source>
</evidence>
<comment type="caution">
    <text evidence="12">The sequence shown here is derived from an EMBL/GenBank/DDBJ whole genome shotgun (WGS) entry which is preliminary data.</text>
</comment>
<comment type="subunit">
    <text evidence="7">Interacts with the C-terminal part of Nlrp1a (NACHT, LRR and PYD domains-containing protein 1a, C-terminus) in absence of pathogens and other damage-associated signals.</text>
</comment>
<dbReference type="CDD" id="cd08330">
    <property type="entry name" value="CARD_ASC_NALP1"/>
    <property type="match status" value="1"/>
</dbReference>
<evidence type="ECO:0000256" key="5">
    <source>
        <dbReference type="ARBA" id="ARBA00023198"/>
    </source>
</evidence>
<dbReference type="Proteomes" id="UP001623349">
    <property type="component" value="Unassembled WGS sequence"/>
</dbReference>
<evidence type="ECO:0000313" key="12">
    <source>
        <dbReference type="EMBL" id="GAB1296383.1"/>
    </source>
</evidence>
<comment type="subcellular location">
    <subcellularLocation>
        <location evidence="1">Cytoplasm</location>
        <location evidence="1">Cytosol</location>
    </subcellularLocation>
</comment>
<dbReference type="PROSITE" id="PS51830">
    <property type="entry name" value="FIIND"/>
    <property type="match status" value="1"/>
</dbReference>
<reference evidence="12 13" key="1">
    <citation type="submission" date="2024-08" db="EMBL/GenBank/DDBJ databases">
        <title>The draft genome of Apodemus speciosus.</title>
        <authorList>
            <person name="Nabeshima K."/>
            <person name="Suzuki S."/>
            <person name="Onuma M."/>
        </authorList>
    </citation>
    <scope>NUCLEOTIDE SEQUENCE [LARGE SCALE GENOMIC DNA]</scope>
    <source>
        <strain evidence="12">IB14-021</strain>
    </source>
</reference>
<accession>A0ABQ0FAU8</accession>
<dbReference type="EMBL" id="BAAFST010000011">
    <property type="protein sequence ID" value="GAB1296383.1"/>
    <property type="molecule type" value="Genomic_DNA"/>
</dbReference>
<dbReference type="InterPro" id="IPR011029">
    <property type="entry name" value="DEATH-like_dom_sf"/>
</dbReference>
<name>A0ABQ0FAU8_APOSI</name>
<keyword evidence="5" id="KW-0395">Inflammatory response</keyword>
<evidence type="ECO:0000259" key="10">
    <source>
        <dbReference type="PROSITE" id="PS50209"/>
    </source>
</evidence>
<dbReference type="InterPro" id="IPR001315">
    <property type="entry name" value="CARD"/>
</dbReference>
<dbReference type="SMART" id="SM00368">
    <property type="entry name" value="LRR_RI"/>
    <property type="match status" value="1"/>
</dbReference>
<evidence type="ECO:0000256" key="4">
    <source>
        <dbReference type="ARBA" id="ARBA00022859"/>
    </source>
</evidence>
<dbReference type="InterPro" id="IPR032675">
    <property type="entry name" value="LRR_dom_sf"/>
</dbReference>
<evidence type="ECO:0000256" key="2">
    <source>
        <dbReference type="ARBA" id="ARBA00022490"/>
    </source>
</evidence>
<dbReference type="Gene3D" id="1.10.533.10">
    <property type="entry name" value="Death Domain, Fas"/>
    <property type="match status" value="1"/>
</dbReference>
<gene>
    <name evidence="12" type="ORF">APTSU1_001161800</name>
</gene>
<dbReference type="SUPFAM" id="SSF52047">
    <property type="entry name" value="RNI-like"/>
    <property type="match status" value="1"/>
</dbReference>
<evidence type="ECO:0000256" key="7">
    <source>
        <dbReference type="ARBA" id="ARBA00024369"/>
    </source>
</evidence>
<dbReference type="Gene3D" id="3.80.10.10">
    <property type="entry name" value="Ribonuclease Inhibitor"/>
    <property type="match status" value="1"/>
</dbReference>
<dbReference type="InterPro" id="IPR025307">
    <property type="entry name" value="FIIND_dom"/>
</dbReference>
<dbReference type="Pfam" id="PF23679">
    <property type="entry name" value="UPA-FIIND"/>
    <property type="match status" value="1"/>
</dbReference>
<evidence type="ECO:0000256" key="3">
    <source>
        <dbReference type="ARBA" id="ARBA00022588"/>
    </source>
</evidence>
<evidence type="ECO:0000259" key="11">
    <source>
        <dbReference type="PROSITE" id="PS51830"/>
    </source>
</evidence>
<dbReference type="Pfam" id="PF13553">
    <property type="entry name" value="FIIND"/>
    <property type="match status" value="1"/>
</dbReference>
<keyword evidence="13" id="KW-1185">Reference proteome</keyword>
<feature type="domain" description="FIIND" evidence="11">
    <location>
        <begin position="130"/>
        <end position="418"/>
    </location>
</feature>
<protein>
    <submittedName>
        <fullName evidence="12">NACHT, LRR and PYD domains-containing protein 1a</fullName>
    </submittedName>
</protein>
<sequence length="518" mass="58858">MLVDCGLTSTYCSLLASLLSARSSLTELDLQRNDLGDDGVRLLCERIRNCADKLIMLRLEQDSLSDQVIAEIGALRAENLKLLISRTWKPHVRVPTKNMDKEVGDSPPSLKKQRQQSGDKYMEPLGTDDDFGALQDLWLLRWLTERGTCTVMQLPMAGSYHCPSTGLHFVVKRAVTIEIEFCPWSQYLEKIPLQHRLMVVGPLFDIKAEQGVVTAVYLPHFVSLQGNQEGKVDTSLIHIAHFQKHGMVLETPARVEQHYAVLEIPSFSPIGVLLRLIPAVGHFIPITSITLIYYHLYLKDVTFHLYLVPNDCTIRKAIDDEEMKFQFVRINKPPPVDALYIGSRYIVSGTQKVEIIPKLNWSCATRSPGKSQLFSEIYIGQMESEIKLQLRDKRHMNLIWEALLKPGDLRPTLPRIASAPKDAPSLLHFMDQHREQLVARVTSVDPLLDKLHGQVLSEDSYEAVRAETTNQDKMRKLFSLSRSWSRTCKDQFYQALKETHPHLVMDLLEKSGRVSLGS</sequence>
<evidence type="ECO:0000256" key="9">
    <source>
        <dbReference type="SAM" id="MobiDB-lite"/>
    </source>
</evidence>
<evidence type="ECO:0000256" key="6">
    <source>
        <dbReference type="ARBA" id="ARBA00024315"/>
    </source>
</evidence>
<dbReference type="PROSITE" id="PS50209">
    <property type="entry name" value="CARD"/>
    <property type="match status" value="1"/>
</dbReference>
<dbReference type="InterPro" id="IPR051249">
    <property type="entry name" value="NLRP_Inflammasome"/>
</dbReference>
<dbReference type="InterPro" id="IPR033516">
    <property type="entry name" value="CARD8/ASC/NALP1_CARD"/>
</dbReference>
<feature type="region of interest" description="Disordered" evidence="9">
    <location>
        <begin position="95"/>
        <end position="123"/>
    </location>
</feature>
<comment type="function">
    <text evidence="6">Constitutes the active part of the Nlrp1a inflammasome. In absence of pathogens and other damage-associated signals, interacts with the N-terminal part of Nlrp1a (NACHT, LRR and PYD domains-containing protein 1a, N-terminus), preventing activation of the Nlrp1a inflammasome. In response to pathogen-associated signals, the N-terminal part of Nlrp1a is degraded by the proteasome, releasing this form, which polymerizes to form the Nlrp1a inflammasome complex: the Nlrp1a inflammasome complex then directly recruits pro-caspase-1 (proCASP1) and promotes caspase-1 (CASP1) activation, leading to gasdermin-D (GSDMD) cleavage and subsequent pyroptosis.</text>
</comment>
<keyword evidence="3" id="KW-0399">Innate immunity</keyword>
<comment type="function">
    <text evidence="8">Constitutes the precursor of the Nlrp1a inflammasome, which mediates autoproteolytic processing within the FIIND domain to generate the N-terminal and C-terminal parts, which are associated non-covalently in absence of pathogens and other damage-associated signals.</text>
</comment>
<keyword evidence="2" id="KW-0963">Cytoplasm</keyword>
<evidence type="ECO:0000313" key="13">
    <source>
        <dbReference type="Proteomes" id="UP001623349"/>
    </source>
</evidence>
<dbReference type="SUPFAM" id="SSF47986">
    <property type="entry name" value="DEATH domain"/>
    <property type="match status" value="1"/>
</dbReference>
<keyword evidence="4" id="KW-0391">Immunity</keyword>
<proteinExistence type="predicted"/>
<dbReference type="PANTHER" id="PTHR46985">
    <property type="entry name" value="NACHT, LRR AND PYD DOMAINS-CONTAINING PROTEIN 1"/>
    <property type="match status" value="1"/>
</dbReference>
<dbReference type="Pfam" id="PF00619">
    <property type="entry name" value="CARD"/>
    <property type="match status" value="1"/>
</dbReference>
<feature type="domain" description="CARD" evidence="10">
    <location>
        <begin position="428"/>
        <end position="511"/>
    </location>
</feature>
<organism evidence="12 13">
    <name type="scientific">Apodemus speciosus</name>
    <name type="common">Large Japanese field mouse</name>
    <dbReference type="NCBI Taxonomy" id="105296"/>
    <lineage>
        <taxon>Eukaryota</taxon>
        <taxon>Metazoa</taxon>
        <taxon>Chordata</taxon>
        <taxon>Craniata</taxon>
        <taxon>Vertebrata</taxon>
        <taxon>Euteleostomi</taxon>
        <taxon>Mammalia</taxon>
        <taxon>Eutheria</taxon>
        <taxon>Euarchontoglires</taxon>
        <taxon>Glires</taxon>
        <taxon>Rodentia</taxon>
        <taxon>Myomorpha</taxon>
        <taxon>Muroidea</taxon>
        <taxon>Muridae</taxon>
        <taxon>Murinae</taxon>
        <taxon>Apodemus</taxon>
    </lineage>
</organism>
<dbReference type="PANTHER" id="PTHR46985:SF3">
    <property type="entry name" value="NACHT, LRR AND PYD DOMAINS-CONTAINING PROTEIN 1"/>
    <property type="match status" value="1"/>
</dbReference>